<dbReference type="NCBIfam" id="TIGR00254">
    <property type="entry name" value="GGDEF"/>
    <property type="match status" value="1"/>
</dbReference>
<dbReference type="PROSITE" id="PS50887">
    <property type="entry name" value="GGDEF"/>
    <property type="match status" value="1"/>
</dbReference>
<dbReference type="CDD" id="cd01949">
    <property type="entry name" value="GGDEF"/>
    <property type="match status" value="1"/>
</dbReference>
<evidence type="ECO:0000259" key="4">
    <source>
        <dbReference type="PROSITE" id="PS50887"/>
    </source>
</evidence>
<protein>
    <recommendedName>
        <fullName evidence="1">diguanylate cyclase</fullName>
        <ecNumber evidence="1">2.7.7.65</ecNumber>
    </recommendedName>
</protein>
<dbReference type="Gene3D" id="3.30.70.270">
    <property type="match status" value="1"/>
</dbReference>
<keyword evidence="5" id="KW-0808">Transferase</keyword>
<evidence type="ECO:0000256" key="2">
    <source>
        <dbReference type="PROSITE-ProRule" id="PRU00169"/>
    </source>
</evidence>
<dbReference type="GO" id="GO:0052621">
    <property type="term" value="F:diguanylate cyclase activity"/>
    <property type="evidence" value="ECO:0007669"/>
    <property type="project" value="UniProtKB-EC"/>
</dbReference>
<dbReference type="InterPro" id="IPR029787">
    <property type="entry name" value="Nucleotide_cyclase"/>
</dbReference>
<accession>A0ABU3SSJ5</accession>
<dbReference type="InterPro" id="IPR011006">
    <property type="entry name" value="CheY-like_superfamily"/>
</dbReference>
<dbReference type="SMART" id="SM00267">
    <property type="entry name" value="GGDEF"/>
    <property type="match status" value="1"/>
</dbReference>
<organism evidence="5 6">
    <name type="scientific">Paraglaciecola aquimarina</name>
    <dbReference type="NCBI Taxonomy" id="1235557"/>
    <lineage>
        <taxon>Bacteria</taxon>
        <taxon>Pseudomonadati</taxon>
        <taxon>Pseudomonadota</taxon>
        <taxon>Gammaproteobacteria</taxon>
        <taxon>Alteromonadales</taxon>
        <taxon>Alteromonadaceae</taxon>
        <taxon>Paraglaciecola</taxon>
    </lineage>
</organism>
<gene>
    <name evidence="5" type="ORF">RS130_02715</name>
</gene>
<dbReference type="EC" id="2.7.7.65" evidence="1"/>
<evidence type="ECO:0000259" key="3">
    <source>
        <dbReference type="PROSITE" id="PS50110"/>
    </source>
</evidence>
<dbReference type="PROSITE" id="PS50110">
    <property type="entry name" value="RESPONSE_REGULATORY"/>
    <property type="match status" value="1"/>
</dbReference>
<evidence type="ECO:0000256" key="1">
    <source>
        <dbReference type="ARBA" id="ARBA00012528"/>
    </source>
</evidence>
<dbReference type="Pfam" id="PF00072">
    <property type="entry name" value="Response_reg"/>
    <property type="match status" value="1"/>
</dbReference>
<dbReference type="Proteomes" id="UP001247805">
    <property type="component" value="Unassembled WGS sequence"/>
</dbReference>
<dbReference type="EMBL" id="JAWDIO010000002">
    <property type="protein sequence ID" value="MDU0352985.1"/>
    <property type="molecule type" value="Genomic_DNA"/>
</dbReference>
<dbReference type="InterPro" id="IPR043128">
    <property type="entry name" value="Rev_trsase/Diguanyl_cyclase"/>
</dbReference>
<dbReference type="SUPFAM" id="SSF55073">
    <property type="entry name" value="Nucleotide cyclase"/>
    <property type="match status" value="1"/>
</dbReference>
<sequence>MTASSKKLLQPAESAYLGRVFTDIEQTLAVVGTCTTTESLSMSFSQSFNVLKSTDASVLFKAAATNDIDLIIFCAQGEKAMWVESLRKIRSHSILNAIPVIVLTEHNSVNEQLIALELGALDCMAKPANPFVLHAKVANYMKLMKNVKELELVSSTDGLTGLSNKMQLETMVTSEWYRMKRSQSPLSSLMIDIDYFKPYNDKYGHLAGDEALKAVAAVIKNVASRNSDFAARFGGEEFVVLLPSTDADGAEKVAKDILDEVSALDIPSANQELPQLTVSIGISSFEPHCLSQQDKSPGHLLDQADKQLYRAKQRGRNRYCR</sequence>
<reference evidence="5 6" key="1">
    <citation type="submission" date="2023-10" db="EMBL/GenBank/DDBJ databases">
        <title>Glaciecola aquimarina strain GGW-M5 nov., isolated from a coastal seawater.</title>
        <authorList>
            <person name="Bayburt H."/>
            <person name="Kim J.M."/>
            <person name="Choi B.J."/>
            <person name="Jeon C.O."/>
        </authorList>
    </citation>
    <scope>NUCLEOTIDE SEQUENCE [LARGE SCALE GENOMIC DNA]</scope>
    <source>
        <strain evidence="5 6">KCTC 32108</strain>
    </source>
</reference>
<dbReference type="PANTHER" id="PTHR45138:SF24">
    <property type="entry name" value="DIGUANYLATE CYCLASE DGCC-RELATED"/>
    <property type="match status" value="1"/>
</dbReference>
<dbReference type="SUPFAM" id="SSF52172">
    <property type="entry name" value="CheY-like"/>
    <property type="match status" value="1"/>
</dbReference>
<dbReference type="InterPro" id="IPR000160">
    <property type="entry name" value="GGDEF_dom"/>
</dbReference>
<comment type="caution">
    <text evidence="5">The sequence shown here is derived from an EMBL/GenBank/DDBJ whole genome shotgun (WGS) entry which is preliminary data.</text>
</comment>
<proteinExistence type="predicted"/>
<dbReference type="Gene3D" id="3.40.50.2300">
    <property type="match status" value="1"/>
</dbReference>
<feature type="domain" description="Response regulatory" evidence="3">
    <location>
        <begin position="26"/>
        <end position="141"/>
    </location>
</feature>
<comment type="caution">
    <text evidence="2">Lacks conserved residue(s) required for the propagation of feature annotation.</text>
</comment>
<keyword evidence="5" id="KW-0548">Nucleotidyltransferase</keyword>
<dbReference type="PANTHER" id="PTHR45138">
    <property type="entry name" value="REGULATORY COMPONENTS OF SENSORY TRANSDUCTION SYSTEM"/>
    <property type="match status" value="1"/>
</dbReference>
<evidence type="ECO:0000313" key="5">
    <source>
        <dbReference type="EMBL" id="MDU0352985.1"/>
    </source>
</evidence>
<name>A0ABU3SSJ5_9ALTE</name>
<dbReference type="Pfam" id="PF00990">
    <property type="entry name" value="GGDEF"/>
    <property type="match status" value="1"/>
</dbReference>
<evidence type="ECO:0000313" key="6">
    <source>
        <dbReference type="Proteomes" id="UP001247805"/>
    </source>
</evidence>
<dbReference type="RefSeq" id="WP_316024684.1">
    <property type="nucleotide sequence ID" value="NZ_JAWDIO010000002.1"/>
</dbReference>
<keyword evidence="6" id="KW-1185">Reference proteome</keyword>
<feature type="domain" description="GGDEF" evidence="4">
    <location>
        <begin position="184"/>
        <end position="321"/>
    </location>
</feature>
<dbReference type="InterPro" id="IPR001789">
    <property type="entry name" value="Sig_transdc_resp-reg_receiver"/>
</dbReference>
<dbReference type="InterPro" id="IPR050469">
    <property type="entry name" value="Diguanylate_Cyclase"/>
</dbReference>